<organism evidence="2 3">
    <name type="scientific">Astrephomene gubernaculifera</name>
    <dbReference type="NCBI Taxonomy" id="47775"/>
    <lineage>
        <taxon>Eukaryota</taxon>
        <taxon>Viridiplantae</taxon>
        <taxon>Chlorophyta</taxon>
        <taxon>core chlorophytes</taxon>
        <taxon>Chlorophyceae</taxon>
        <taxon>CS clade</taxon>
        <taxon>Chlamydomonadales</taxon>
        <taxon>Astrephomenaceae</taxon>
        <taxon>Astrephomene</taxon>
    </lineage>
</organism>
<protein>
    <submittedName>
        <fullName evidence="2">Uncharacterized protein</fullName>
    </submittedName>
</protein>
<name>A0AAD3E1I6_9CHLO</name>
<evidence type="ECO:0000256" key="1">
    <source>
        <dbReference type="SAM" id="MobiDB-lite"/>
    </source>
</evidence>
<proteinExistence type="predicted"/>
<evidence type="ECO:0000313" key="3">
    <source>
        <dbReference type="Proteomes" id="UP001054857"/>
    </source>
</evidence>
<dbReference type="Proteomes" id="UP001054857">
    <property type="component" value="Unassembled WGS sequence"/>
</dbReference>
<sequence>SMSAAGGGLAAAAAVPHALQSPQQQHLGGRKGGAGGSMSGLSEVRVPDETEMDWQPESHKHSHTKGSSGLHVPSLEPVELWAAICAAEDAVAPEVPGSKALQAGEEKALIFTRLLLSLDIVKEGSPWPPRAKCSVPTGHSTCSALAQGMVRGDLATTGPSSSSAPASSYTSPLHL</sequence>
<accession>A0AAD3E1I6</accession>
<feature type="region of interest" description="Disordered" evidence="1">
    <location>
        <begin position="153"/>
        <end position="175"/>
    </location>
</feature>
<gene>
    <name evidence="2" type="ORF">Agub_g14380</name>
</gene>
<feature type="non-terminal residue" evidence="2">
    <location>
        <position position="175"/>
    </location>
</feature>
<dbReference type="AlphaFoldDB" id="A0AAD3E1I6"/>
<reference evidence="2 3" key="1">
    <citation type="journal article" date="2021" name="Sci. Rep.">
        <title>Genome sequencing of the multicellular alga Astrephomene provides insights into convergent evolution of germ-soma differentiation.</title>
        <authorList>
            <person name="Yamashita S."/>
            <person name="Yamamoto K."/>
            <person name="Matsuzaki R."/>
            <person name="Suzuki S."/>
            <person name="Yamaguchi H."/>
            <person name="Hirooka S."/>
            <person name="Minakuchi Y."/>
            <person name="Miyagishima S."/>
            <person name="Kawachi M."/>
            <person name="Toyoda A."/>
            <person name="Nozaki H."/>
        </authorList>
    </citation>
    <scope>NUCLEOTIDE SEQUENCE [LARGE SCALE GENOMIC DNA]</scope>
    <source>
        <strain evidence="2 3">NIES-4017</strain>
    </source>
</reference>
<keyword evidence="3" id="KW-1185">Reference proteome</keyword>
<evidence type="ECO:0000313" key="2">
    <source>
        <dbReference type="EMBL" id="GFR51899.1"/>
    </source>
</evidence>
<comment type="caution">
    <text evidence="2">The sequence shown here is derived from an EMBL/GenBank/DDBJ whole genome shotgun (WGS) entry which is preliminary data.</text>
</comment>
<dbReference type="EMBL" id="BMAR01000055">
    <property type="protein sequence ID" value="GFR51899.1"/>
    <property type="molecule type" value="Genomic_DNA"/>
</dbReference>
<feature type="region of interest" description="Disordered" evidence="1">
    <location>
        <begin position="15"/>
        <end position="71"/>
    </location>
</feature>
<feature type="compositionally biased region" description="Low complexity" evidence="1">
    <location>
        <begin position="155"/>
        <end position="175"/>
    </location>
</feature>